<dbReference type="RefSeq" id="WP_206290304.1">
    <property type="nucleotide sequence ID" value="NZ_CP063458.1"/>
</dbReference>
<keyword evidence="1" id="KW-1133">Transmembrane helix</keyword>
<evidence type="ECO:0008006" key="4">
    <source>
        <dbReference type="Google" id="ProtNLM"/>
    </source>
</evidence>
<sequence>MTQQLDYALPGQNASSKSPWWSWLFLLLAFGLLLVLVLPFGNRGRASEGSNRLKCASNLRQIGIACLSYANGNAYKLPDSFAALYVAGQIDPESCLCPSSNDLRAAGGDNTQIHTKLATSPPPGSTSGGYLSYHYAGKGLTPSSPATAVIAYEPLVNHTGEGGHVLYLDGQVRWKDAKSLSKIIAALNAGQNPPP</sequence>
<protein>
    <recommendedName>
        <fullName evidence="4">DUF1559 domain-containing protein</fullName>
    </recommendedName>
</protein>
<gene>
    <name evidence="2" type="ORF">IPV69_14000</name>
</gene>
<keyword evidence="3" id="KW-1185">Reference proteome</keyword>
<evidence type="ECO:0000313" key="2">
    <source>
        <dbReference type="EMBL" id="QOV87404.1"/>
    </source>
</evidence>
<reference evidence="2 3" key="1">
    <citation type="submission" date="2020-10" db="EMBL/GenBank/DDBJ databases">
        <title>Wide distribution of Phycisphaera-like planctomycetes from WD2101 soil group in peatlands and genome analysis of the first cultivated representative.</title>
        <authorList>
            <person name="Dedysh S.N."/>
            <person name="Beletsky A.V."/>
            <person name="Ivanova A."/>
            <person name="Kulichevskaya I.S."/>
            <person name="Suzina N.E."/>
            <person name="Philippov D.A."/>
            <person name="Rakitin A.L."/>
            <person name="Mardanov A.V."/>
            <person name="Ravin N.V."/>
        </authorList>
    </citation>
    <scope>NUCLEOTIDE SEQUENCE [LARGE SCALE GENOMIC DNA]</scope>
    <source>
        <strain evidence="2 3">M1803</strain>
    </source>
</reference>
<organism evidence="2 3">
    <name type="scientific">Humisphaera borealis</name>
    <dbReference type="NCBI Taxonomy" id="2807512"/>
    <lineage>
        <taxon>Bacteria</taxon>
        <taxon>Pseudomonadati</taxon>
        <taxon>Planctomycetota</taxon>
        <taxon>Phycisphaerae</taxon>
        <taxon>Tepidisphaerales</taxon>
        <taxon>Tepidisphaeraceae</taxon>
        <taxon>Humisphaera</taxon>
    </lineage>
</organism>
<dbReference type="Proteomes" id="UP000593765">
    <property type="component" value="Chromosome"/>
</dbReference>
<evidence type="ECO:0000313" key="3">
    <source>
        <dbReference type="Proteomes" id="UP000593765"/>
    </source>
</evidence>
<dbReference type="EMBL" id="CP063458">
    <property type="protein sequence ID" value="QOV87404.1"/>
    <property type="molecule type" value="Genomic_DNA"/>
</dbReference>
<keyword evidence="1" id="KW-0812">Transmembrane</keyword>
<dbReference type="AlphaFoldDB" id="A0A7M2WQ71"/>
<name>A0A7M2WQ71_9BACT</name>
<accession>A0A7M2WQ71</accession>
<feature type="transmembrane region" description="Helical" evidence="1">
    <location>
        <begin position="20"/>
        <end position="40"/>
    </location>
</feature>
<keyword evidence="1" id="KW-0472">Membrane</keyword>
<proteinExistence type="predicted"/>
<dbReference type="KEGG" id="hbs:IPV69_14000"/>
<evidence type="ECO:0000256" key="1">
    <source>
        <dbReference type="SAM" id="Phobius"/>
    </source>
</evidence>